<protein>
    <submittedName>
        <fullName evidence="2">Uncharacterized protein</fullName>
    </submittedName>
</protein>
<dbReference type="AlphaFoldDB" id="W7EUU8"/>
<feature type="transmembrane region" description="Helical" evidence="1">
    <location>
        <begin position="12"/>
        <end position="35"/>
    </location>
</feature>
<dbReference type="Proteomes" id="UP000054337">
    <property type="component" value="Unassembled WGS sequence"/>
</dbReference>
<organism evidence="2 3">
    <name type="scientific">Bipolaris victoriae (strain FI3)</name>
    <name type="common">Victoria blight of oats agent</name>
    <name type="synonym">Cochliobolus victoriae</name>
    <dbReference type="NCBI Taxonomy" id="930091"/>
    <lineage>
        <taxon>Eukaryota</taxon>
        <taxon>Fungi</taxon>
        <taxon>Dikarya</taxon>
        <taxon>Ascomycota</taxon>
        <taxon>Pezizomycotina</taxon>
        <taxon>Dothideomycetes</taxon>
        <taxon>Pleosporomycetidae</taxon>
        <taxon>Pleosporales</taxon>
        <taxon>Pleosporineae</taxon>
        <taxon>Pleosporaceae</taxon>
        <taxon>Bipolaris</taxon>
    </lineage>
</organism>
<dbReference type="EMBL" id="KI968703">
    <property type="protein sequence ID" value="EUN30754.1"/>
    <property type="molecule type" value="Genomic_DNA"/>
</dbReference>
<dbReference type="GeneID" id="26259018"/>
<name>W7EUU8_BIPV3</name>
<evidence type="ECO:0000256" key="1">
    <source>
        <dbReference type="SAM" id="Phobius"/>
    </source>
</evidence>
<evidence type="ECO:0000313" key="3">
    <source>
        <dbReference type="Proteomes" id="UP000054337"/>
    </source>
</evidence>
<evidence type="ECO:0000313" key="2">
    <source>
        <dbReference type="EMBL" id="EUN30754.1"/>
    </source>
</evidence>
<gene>
    <name evidence="2" type="ORF">COCVIDRAFT_89421</name>
</gene>
<proteinExistence type="predicted"/>
<dbReference type="RefSeq" id="XP_014560350.1">
    <property type="nucleotide sequence ID" value="XM_014704864.1"/>
</dbReference>
<dbReference type="HOGENOM" id="CLU_3086888_0_0_1"/>
<keyword evidence="1" id="KW-0812">Transmembrane</keyword>
<keyword evidence="1" id="KW-1133">Transmembrane helix</keyword>
<reference evidence="2 3" key="1">
    <citation type="journal article" date="2013" name="PLoS Genet.">
        <title>Comparative genome structure, secondary metabolite, and effector coding capacity across Cochliobolus pathogens.</title>
        <authorList>
            <person name="Condon B.J."/>
            <person name="Leng Y."/>
            <person name="Wu D."/>
            <person name="Bushley K.E."/>
            <person name="Ohm R.A."/>
            <person name="Otillar R."/>
            <person name="Martin J."/>
            <person name="Schackwitz W."/>
            <person name="Grimwood J."/>
            <person name="MohdZainudin N."/>
            <person name="Xue C."/>
            <person name="Wang R."/>
            <person name="Manning V.A."/>
            <person name="Dhillon B."/>
            <person name="Tu Z.J."/>
            <person name="Steffenson B.J."/>
            <person name="Salamov A."/>
            <person name="Sun H."/>
            <person name="Lowry S."/>
            <person name="LaButti K."/>
            <person name="Han J."/>
            <person name="Copeland A."/>
            <person name="Lindquist E."/>
            <person name="Barry K."/>
            <person name="Schmutz J."/>
            <person name="Baker S.E."/>
            <person name="Ciuffetti L.M."/>
            <person name="Grigoriev I.V."/>
            <person name="Zhong S."/>
            <person name="Turgeon B.G."/>
        </authorList>
    </citation>
    <scope>NUCLEOTIDE SEQUENCE [LARGE SCALE GENOMIC DNA]</scope>
    <source>
        <strain evidence="2 3">FI3</strain>
    </source>
</reference>
<sequence length="52" mass="6101">MWNRLFRSPSWVKIAIFSSVSSVLSPSLFLIVYYVQIPSRTMPRISRIQTLQ</sequence>
<accession>W7EUU8</accession>
<keyword evidence="3" id="KW-1185">Reference proteome</keyword>
<keyword evidence="1" id="KW-0472">Membrane</keyword>